<protein>
    <recommendedName>
        <fullName evidence="2">C2 domain-containing protein</fullName>
    </recommendedName>
</protein>
<dbReference type="SUPFAM" id="SSF49562">
    <property type="entry name" value="C2 domain (Calcium/lipid-binding domain, CaLB)"/>
    <property type="match status" value="1"/>
</dbReference>
<organism evidence="3 4">
    <name type="scientific">Adineta ricciae</name>
    <name type="common">Rotifer</name>
    <dbReference type="NCBI Taxonomy" id="249248"/>
    <lineage>
        <taxon>Eukaryota</taxon>
        <taxon>Metazoa</taxon>
        <taxon>Spiralia</taxon>
        <taxon>Gnathifera</taxon>
        <taxon>Rotifera</taxon>
        <taxon>Eurotatoria</taxon>
        <taxon>Bdelloidea</taxon>
        <taxon>Adinetida</taxon>
        <taxon>Adinetidae</taxon>
        <taxon>Adineta</taxon>
    </lineage>
</organism>
<accession>A0A813VVY1</accession>
<evidence type="ECO:0000313" key="3">
    <source>
        <dbReference type="EMBL" id="CAF0848874.1"/>
    </source>
</evidence>
<dbReference type="Pfam" id="PF00168">
    <property type="entry name" value="C2"/>
    <property type="match status" value="1"/>
</dbReference>
<dbReference type="Proteomes" id="UP000663828">
    <property type="component" value="Unassembled WGS sequence"/>
</dbReference>
<sequence>MILSIPSLHPYTLALIITVTLLALVFAIFIVIYLYIHRSRRQDDTEVILTEMNVVNSSPNRFSYPLTTVTHANHETLPTQSTLNELPSNYRTFDFTKRSRLHESSDSSYSGSTYRSAPIQSFSFGTIKSKFQESNNSERVSTVPSSDCDDIDTQSFAPVPPTIEYSLIEIFRIELVYKLSYSSDNNELLLQIIRITPMHPLIEHCFPSFSCQIRLFNNDDKHKTKKYLSKQDPINEIFHFDMNELNLRNSYLKLNVFGQQKMEKRVELGQTVLVMSHHNHLMDRSSHLASEQHTKFIQIYEDRIDMIIRQQNETKHETRALMCLVYENDRCLLHVGLIKIIGIQYLLKQPLNHSHQRDQIQIKICTFIDGKLSGKRKSKLIPITKGICTFSTSFHLDYVSLHKTSICVTLCYRRSLISAHSKSISTIEFGSTEVKNPQSFQHWTDALSAPNRPHVHWHTLEPLSSKHTSE</sequence>
<evidence type="ECO:0000259" key="2">
    <source>
        <dbReference type="Pfam" id="PF00168"/>
    </source>
</evidence>
<keyword evidence="1" id="KW-0812">Transmembrane</keyword>
<keyword evidence="4" id="KW-1185">Reference proteome</keyword>
<dbReference type="EMBL" id="CAJNOR010000230">
    <property type="protein sequence ID" value="CAF0848874.1"/>
    <property type="molecule type" value="Genomic_DNA"/>
</dbReference>
<evidence type="ECO:0000313" key="4">
    <source>
        <dbReference type="Proteomes" id="UP000663828"/>
    </source>
</evidence>
<dbReference type="InterPro" id="IPR000008">
    <property type="entry name" value="C2_dom"/>
</dbReference>
<keyword evidence="1" id="KW-0472">Membrane</keyword>
<evidence type="ECO:0000256" key="1">
    <source>
        <dbReference type="SAM" id="Phobius"/>
    </source>
</evidence>
<dbReference type="Gene3D" id="2.60.40.150">
    <property type="entry name" value="C2 domain"/>
    <property type="match status" value="1"/>
</dbReference>
<proteinExistence type="predicted"/>
<feature type="transmembrane region" description="Helical" evidence="1">
    <location>
        <begin position="12"/>
        <end position="36"/>
    </location>
</feature>
<gene>
    <name evidence="3" type="ORF">XAT740_LOCUS5373</name>
</gene>
<reference evidence="3" key="1">
    <citation type="submission" date="2021-02" db="EMBL/GenBank/DDBJ databases">
        <authorList>
            <person name="Nowell W R."/>
        </authorList>
    </citation>
    <scope>NUCLEOTIDE SEQUENCE</scope>
</reference>
<dbReference type="PANTHER" id="PTHR10024">
    <property type="entry name" value="SYNAPTOTAGMIN"/>
    <property type="match status" value="1"/>
</dbReference>
<dbReference type="AlphaFoldDB" id="A0A813VVY1"/>
<keyword evidence="1" id="KW-1133">Transmembrane helix</keyword>
<feature type="domain" description="C2" evidence="2">
    <location>
        <begin position="204"/>
        <end position="277"/>
    </location>
</feature>
<name>A0A813VVY1_ADIRI</name>
<comment type="caution">
    <text evidence="3">The sequence shown here is derived from an EMBL/GenBank/DDBJ whole genome shotgun (WGS) entry which is preliminary data.</text>
</comment>
<dbReference type="InterPro" id="IPR035892">
    <property type="entry name" value="C2_domain_sf"/>
</dbReference>